<organism evidence="6 8">
    <name type="scientific">Curtobacterium luteum</name>
    <dbReference type="NCBI Taxonomy" id="33881"/>
    <lineage>
        <taxon>Bacteria</taxon>
        <taxon>Bacillati</taxon>
        <taxon>Actinomycetota</taxon>
        <taxon>Actinomycetes</taxon>
        <taxon>Micrococcales</taxon>
        <taxon>Microbacteriaceae</taxon>
        <taxon>Curtobacterium</taxon>
    </lineage>
</organism>
<reference evidence="6" key="2">
    <citation type="submission" date="2020-09" db="EMBL/GenBank/DDBJ databases">
        <authorList>
            <person name="Sun Q."/>
            <person name="Ohkuma M."/>
        </authorList>
    </citation>
    <scope>NUCLEOTIDE SEQUENCE</scope>
    <source>
        <strain evidence="6">JCM 1480</strain>
    </source>
</reference>
<keyword evidence="3" id="KW-0804">Transcription</keyword>
<dbReference type="PANTHER" id="PTHR46796:SF12">
    <property type="entry name" value="HTH-TYPE DNA-BINDING TRANSCRIPTIONAL ACTIVATOR EUTR"/>
    <property type="match status" value="1"/>
</dbReference>
<feature type="region of interest" description="Disordered" evidence="4">
    <location>
        <begin position="1"/>
        <end position="23"/>
    </location>
</feature>
<keyword evidence="1" id="KW-0805">Transcription regulation</keyword>
<dbReference type="SMART" id="SM00342">
    <property type="entry name" value="HTH_ARAC"/>
    <property type="match status" value="1"/>
</dbReference>
<dbReference type="InterPro" id="IPR018060">
    <property type="entry name" value="HTH_AraC"/>
</dbReference>
<keyword evidence="9" id="KW-1185">Reference proteome</keyword>
<feature type="compositionally biased region" description="Basic and acidic residues" evidence="4">
    <location>
        <begin position="1"/>
        <end position="14"/>
    </location>
</feature>
<dbReference type="InterPro" id="IPR050204">
    <property type="entry name" value="AraC_XylS_family_regulators"/>
</dbReference>
<dbReference type="GO" id="GO:0003700">
    <property type="term" value="F:DNA-binding transcription factor activity"/>
    <property type="evidence" value="ECO:0007669"/>
    <property type="project" value="InterPro"/>
</dbReference>
<evidence type="ECO:0000256" key="1">
    <source>
        <dbReference type="ARBA" id="ARBA00023015"/>
    </source>
</evidence>
<dbReference type="PROSITE" id="PS01124">
    <property type="entry name" value="HTH_ARAC_FAMILY_2"/>
    <property type="match status" value="1"/>
</dbReference>
<feature type="region of interest" description="Disordered" evidence="4">
    <location>
        <begin position="139"/>
        <end position="158"/>
    </location>
</feature>
<evidence type="ECO:0000256" key="2">
    <source>
        <dbReference type="ARBA" id="ARBA00023125"/>
    </source>
</evidence>
<dbReference type="Pfam" id="PF12833">
    <property type="entry name" value="HTH_18"/>
    <property type="match status" value="1"/>
</dbReference>
<accession>A0A8H9GDY8</accession>
<evidence type="ECO:0000313" key="8">
    <source>
        <dbReference type="Proteomes" id="UP000648535"/>
    </source>
</evidence>
<dbReference type="PANTHER" id="PTHR46796">
    <property type="entry name" value="HTH-TYPE TRANSCRIPTIONAL ACTIVATOR RHAS-RELATED"/>
    <property type="match status" value="1"/>
</dbReference>
<gene>
    <name evidence="6" type="ORF">GCM10009769_27260</name>
    <name evidence="7" type="ORF">JOE58_002634</name>
</gene>
<dbReference type="RefSeq" id="WP_175328913.1">
    <property type="nucleotide sequence ID" value="NZ_BMOI01000013.1"/>
</dbReference>
<reference evidence="6" key="1">
    <citation type="journal article" date="2014" name="Int. J. Syst. Evol. Microbiol.">
        <title>Complete genome sequence of Corynebacterium casei LMG S-19264T (=DSM 44701T), isolated from a smear-ripened cheese.</title>
        <authorList>
            <consortium name="US DOE Joint Genome Institute (JGI-PGF)"/>
            <person name="Walter F."/>
            <person name="Albersmeier A."/>
            <person name="Kalinowski J."/>
            <person name="Ruckert C."/>
        </authorList>
    </citation>
    <scope>NUCLEOTIDE SEQUENCE</scope>
    <source>
        <strain evidence="6">JCM 1480</strain>
    </source>
</reference>
<name>A0A8H9GDY8_9MICO</name>
<protein>
    <submittedName>
        <fullName evidence="7">Transcriptional regulator GlxA family with amidase domain</fullName>
    </submittedName>
</protein>
<evidence type="ECO:0000259" key="5">
    <source>
        <dbReference type="PROSITE" id="PS01124"/>
    </source>
</evidence>
<feature type="compositionally biased region" description="Basic residues" evidence="4">
    <location>
        <begin position="142"/>
        <end position="158"/>
    </location>
</feature>
<dbReference type="Proteomes" id="UP000746584">
    <property type="component" value="Unassembled WGS sequence"/>
</dbReference>
<evidence type="ECO:0000256" key="3">
    <source>
        <dbReference type="ARBA" id="ARBA00023163"/>
    </source>
</evidence>
<sequence>MTDGDHDTSPRRQLADGANASVSKNQRRVLRELGYDLSAMRDEVVRALEFMDSAYHQVLTITDVAAAAGISPRRLQELVRAATSESPMNVLRQIRMLYARQMLLDSAERRTVGDIARAAQLLHLGRFSVRYAAEFGESPSKTARRVRQRPSRSASTRKRRTFDVLAMERIEP</sequence>
<dbReference type="Gene3D" id="1.10.10.60">
    <property type="entry name" value="Homeodomain-like"/>
    <property type="match status" value="1"/>
</dbReference>
<evidence type="ECO:0000313" key="7">
    <source>
        <dbReference type="EMBL" id="MBM7803383.1"/>
    </source>
</evidence>
<keyword evidence="2" id="KW-0238">DNA-binding</keyword>
<evidence type="ECO:0000256" key="4">
    <source>
        <dbReference type="SAM" id="MobiDB-lite"/>
    </source>
</evidence>
<dbReference type="AlphaFoldDB" id="A0A8H9GDY8"/>
<dbReference type="InterPro" id="IPR018062">
    <property type="entry name" value="HTH_AraC-typ_CS"/>
</dbReference>
<evidence type="ECO:0000313" key="9">
    <source>
        <dbReference type="Proteomes" id="UP000746584"/>
    </source>
</evidence>
<evidence type="ECO:0000313" key="6">
    <source>
        <dbReference type="EMBL" id="GGL07531.1"/>
    </source>
</evidence>
<dbReference type="EMBL" id="JAFBCG010000001">
    <property type="protein sequence ID" value="MBM7803383.1"/>
    <property type="molecule type" value="Genomic_DNA"/>
</dbReference>
<dbReference type="EMBL" id="BMOI01000013">
    <property type="protein sequence ID" value="GGL07531.1"/>
    <property type="molecule type" value="Genomic_DNA"/>
</dbReference>
<dbReference type="Proteomes" id="UP000648535">
    <property type="component" value="Unassembled WGS sequence"/>
</dbReference>
<proteinExistence type="predicted"/>
<comment type="caution">
    <text evidence="6">The sequence shown here is derived from an EMBL/GenBank/DDBJ whole genome shotgun (WGS) entry which is preliminary data.</text>
</comment>
<reference evidence="7 9" key="3">
    <citation type="submission" date="2021-01" db="EMBL/GenBank/DDBJ databases">
        <title>Sequencing the genomes of 1000 actinobacteria strains.</title>
        <authorList>
            <person name="Klenk H.-P."/>
        </authorList>
    </citation>
    <scope>NUCLEOTIDE SEQUENCE [LARGE SCALE GENOMIC DNA]</scope>
    <source>
        <strain evidence="7 9">DSM 20542</strain>
    </source>
</reference>
<dbReference type="GO" id="GO:0043565">
    <property type="term" value="F:sequence-specific DNA binding"/>
    <property type="evidence" value="ECO:0007669"/>
    <property type="project" value="InterPro"/>
</dbReference>
<feature type="domain" description="HTH araC/xylS-type" evidence="5">
    <location>
        <begin position="45"/>
        <end position="145"/>
    </location>
</feature>
<dbReference type="PROSITE" id="PS00041">
    <property type="entry name" value="HTH_ARAC_FAMILY_1"/>
    <property type="match status" value="1"/>
</dbReference>